<comment type="similarity">
    <text evidence="3">Belongs to the glycosyltransferase 22 family. PIGB subfamily.</text>
</comment>
<keyword evidence="4" id="KW-0337">GPI-anchor biosynthesis</keyword>
<dbReference type="GO" id="GO:0006506">
    <property type="term" value="P:GPI anchor biosynthetic process"/>
    <property type="evidence" value="ECO:0007669"/>
    <property type="project" value="UniProtKB-KW"/>
</dbReference>
<feature type="transmembrane region" description="Helical" evidence="12">
    <location>
        <begin position="320"/>
        <end position="337"/>
    </location>
</feature>
<dbReference type="Pfam" id="PF03901">
    <property type="entry name" value="Glyco_transf_22"/>
    <property type="match status" value="1"/>
</dbReference>
<evidence type="ECO:0000256" key="6">
    <source>
        <dbReference type="ARBA" id="ARBA00022679"/>
    </source>
</evidence>
<dbReference type="GO" id="GO:0005789">
    <property type="term" value="C:endoplasmic reticulum membrane"/>
    <property type="evidence" value="ECO:0007669"/>
    <property type="project" value="UniProtKB-SubCell"/>
</dbReference>
<accession>A0A9Q8UVQ4</accession>
<feature type="transmembrane region" description="Helical" evidence="12">
    <location>
        <begin position="381"/>
        <end position="402"/>
    </location>
</feature>
<sequence length="610" mass="68768">MAQDGRRQAPLLRTRSNNGELQAIVFAGLLAYRLVNSRYVDTFFQPDEYFQALEPAWRSAFGPDAGAWITWEWKEGLRTSVHPLIFSLVYRVADWACSVFAVTPNTRADVLVAAPGVLQAVFAAILDLFTWRTAARVYGDDHAASPATLILTVISPWQWFCSVRTFSNSLEATLTAAAVHYFPWNWFLEVNKQAKSTSLQPESPSSSDGSAHESVRPPASLHVSLVFAATAFYLRPTNIIIWAAISVAILGSTRNLMKAVTLALCAALNGAAIVIVFALSDFYFYGEWTFPPFRFLYLNLFQSLAIFYGSNRIDYYFTEGLPLLLTTALPFAGIGLWRSVVAGKANPKQNQIERQTRFIFAFAALLTILVLSAIAHKEMRFIYPLLPLLHVLAAKPFASFFAPLPIPKTRLRQVLLAGLLAGNIYIATYVSTTHQRGVVDVVHYLRHRQEAWFEAVSQDDSQGVTESANITVGFLMPCHSTPWRSHFVYPEITAWALTCEPPLNMSPDQRANYLDEADVFYNDPAAWLKYNMGDRNTVATTEGSVTRSSTRNDEGLRKWPHYLVFFEHLEPTIKAFLAGNRYKECRKFFNTHWIDDGRRKGDVIVWCIRR</sequence>
<feature type="transmembrane region" description="Helical" evidence="12">
    <location>
        <begin position="225"/>
        <end position="250"/>
    </location>
</feature>
<dbReference type="EMBL" id="CP090174">
    <property type="protein sequence ID" value="UJO24221.1"/>
    <property type="molecule type" value="Genomic_DNA"/>
</dbReference>
<dbReference type="PANTHER" id="PTHR22760:SF4">
    <property type="entry name" value="GPI MANNOSYLTRANSFERASE 3"/>
    <property type="match status" value="1"/>
</dbReference>
<protein>
    <recommendedName>
        <fullName evidence="12">Mannosyltransferase</fullName>
        <ecNumber evidence="12">2.4.1.-</ecNumber>
    </recommendedName>
</protein>
<dbReference type="OMA" id="HEWPDYL"/>
<keyword evidence="7 12" id="KW-0812">Transmembrane</keyword>
<comment type="function">
    <text evidence="11">Mannosyltransferase involved in glycosylphosphatidylinositol-anchor biosynthesis. Transfers the third mannose to Man2-GlcN-acyl-PI during GPI precursor assembly.</text>
</comment>
<dbReference type="OrthoDB" id="416834at2759"/>
<evidence type="ECO:0000256" key="10">
    <source>
        <dbReference type="ARBA" id="ARBA00023136"/>
    </source>
</evidence>
<evidence type="ECO:0000256" key="2">
    <source>
        <dbReference type="ARBA" id="ARBA00004687"/>
    </source>
</evidence>
<evidence type="ECO:0000256" key="4">
    <source>
        <dbReference type="ARBA" id="ARBA00022502"/>
    </source>
</evidence>
<evidence type="ECO:0000256" key="1">
    <source>
        <dbReference type="ARBA" id="ARBA00004477"/>
    </source>
</evidence>
<proteinExistence type="inferred from homology"/>
<keyword evidence="14" id="KW-1185">Reference proteome</keyword>
<organism evidence="13 14">
    <name type="scientific">Passalora fulva</name>
    <name type="common">Tomato leaf mold</name>
    <name type="synonym">Cladosporium fulvum</name>
    <dbReference type="NCBI Taxonomy" id="5499"/>
    <lineage>
        <taxon>Eukaryota</taxon>
        <taxon>Fungi</taxon>
        <taxon>Dikarya</taxon>
        <taxon>Ascomycota</taxon>
        <taxon>Pezizomycotina</taxon>
        <taxon>Dothideomycetes</taxon>
        <taxon>Dothideomycetidae</taxon>
        <taxon>Mycosphaerellales</taxon>
        <taxon>Mycosphaerellaceae</taxon>
        <taxon>Fulvia</taxon>
    </lineage>
</organism>
<evidence type="ECO:0000256" key="9">
    <source>
        <dbReference type="ARBA" id="ARBA00022989"/>
    </source>
</evidence>
<keyword evidence="9 12" id="KW-1133">Transmembrane helix</keyword>
<keyword evidence="10 12" id="KW-0472">Membrane</keyword>
<keyword evidence="6" id="KW-0808">Transferase</keyword>
<gene>
    <name evidence="13" type="ORF">CLAFUR5_13469</name>
</gene>
<evidence type="ECO:0000256" key="3">
    <source>
        <dbReference type="ARBA" id="ARBA00006065"/>
    </source>
</evidence>
<comment type="pathway">
    <text evidence="2">Glycolipid biosynthesis; glycosylphosphatidylinositol-anchor biosynthesis.</text>
</comment>
<feature type="transmembrane region" description="Helical" evidence="12">
    <location>
        <begin position="262"/>
        <end position="285"/>
    </location>
</feature>
<dbReference type="GeneID" id="71993347"/>
<evidence type="ECO:0000256" key="7">
    <source>
        <dbReference type="ARBA" id="ARBA00022692"/>
    </source>
</evidence>
<reference evidence="13" key="2">
    <citation type="journal article" date="2022" name="Microb. Genom.">
        <title>A chromosome-scale genome assembly of the tomato pathogen Cladosporium fulvum reveals a compartmentalized genome architecture and the presence of a dispensable chromosome.</title>
        <authorList>
            <person name="Zaccaron A.Z."/>
            <person name="Chen L.H."/>
            <person name="Samaras A."/>
            <person name="Stergiopoulos I."/>
        </authorList>
    </citation>
    <scope>NUCLEOTIDE SEQUENCE</scope>
    <source>
        <strain evidence="13">Race5_Kim</strain>
    </source>
</reference>
<dbReference type="Proteomes" id="UP000756132">
    <property type="component" value="Chromosome 12"/>
</dbReference>
<dbReference type="EC" id="2.4.1.-" evidence="12"/>
<evidence type="ECO:0000256" key="11">
    <source>
        <dbReference type="ARBA" id="ARBA00024708"/>
    </source>
</evidence>
<keyword evidence="5 12" id="KW-0328">Glycosyltransferase</keyword>
<dbReference type="KEGG" id="ffu:CLAFUR5_13469"/>
<dbReference type="AlphaFoldDB" id="A0A9Q8UVQ4"/>
<feature type="transmembrane region" description="Helical" evidence="12">
    <location>
        <begin position="414"/>
        <end position="432"/>
    </location>
</feature>
<evidence type="ECO:0000256" key="5">
    <source>
        <dbReference type="ARBA" id="ARBA00022676"/>
    </source>
</evidence>
<dbReference type="RefSeq" id="XP_047768587.1">
    <property type="nucleotide sequence ID" value="XM_047912617.1"/>
</dbReference>
<name>A0A9Q8UVQ4_PASFU</name>
<keyword evidence="8 12" id="KW-0256">Endoplasmic reticulum</keyword>
<feature type="transmembrane region" description="Helical" evidence="12">
    <location>
        <begin position="358"/>
        <end position="375"/>
    </location>
</feature>
<evidence type="ECO:0000256" key="12">
    <source>
        <dbReference type="RuleBase" id="RU363075"/>
    </source>
</evidence>
<dbReference type="PANTHER" id="PTHR22760">
    <property type="entry name" value="GLYCOSYLTRANSFERASE"/>
    <property type="match status" value="1"/>
</dbReference>
<comment type="subcellular location">
    <subcellularLocation>
        <location evidence="1 12">Endoplasmic reticulum membrane</location>
        <topology evidence="1 12">Multi-pass membrane protein</topology>
    </subcellularLocation>
</comment>
<evidence type="ECO:0000313" key="13">
    <source>
        <dbReference type="EMBL" id="UJO24221.1"/>
    </source>
</evidence>
<reference evidence="13" key="1">
    <citation type="submission" date="2021-12" db="EMBL/GenBank/DDBJ databases">
        <authorList>
            <person name="Zaccaron A."/>
            <person name="Stergiopoulos I."/>
        </authorList>
    </citation>
    <scope>NUCLEOTIDE SEQUENCE</scope>
    <source>
        <strain evidence="13">Race5_Kim</strain>
    </source>
</reference>
<evidence type="ECO:0000256" key="8">
    <source>
        <dbReference type="ARBA" id="ARBA00022824"/>
    </source>
</evidence>
<evidence type="ECO:0000313" key="14">
    <source>
        <dbReference type="Proteomes" id="UP000756132"/>
    </source>
</evidence>
<dbReference type="InterPro" id="IPR005599">
    <property type="entry name" value="GPI_mannosylTrfase"/>
</dbReference>
<dbReference type="GO" id="GO:0000026">
    <property type="term" value="F:alpha-1,2-mannosyltransferase activity"/>
    <property type="evidence" value="ECO:0007669"/>
    <property type="project" value="TreeGrafter"/>
</dbReference>